<sequence length="82" mass="9168">MQALSQVLRRAFLDRLVIDLPPLLPSDDALALQRIVNGVLLVAQEGGTTQADLKQAAELIDRDKFLGCIMNNARWQDPISYY</sequence>
<evidence type="ECO:0000313" key="2">
    <source>
        <dbReference type="Proteomes" id="UP000197065"/>
    </source>
</evidence>
<gene>
    <name evidence="1" type="ORF">SAMN07250955_105159</name>
</gene>
<organism evidence="1 2">
    <name type="scientific">Arboricoccus pini</name>
    <dbReference type="NCBI Taxonomy" id="1963835"/>
    <lineage>
        <taxon>Bacteria</taxon>
        <taxon>Pseudomonadati</taxon>
        <taxon>Pseudomonadota</taxon>
        <taxon>Alphaproteobacteria</taxon>
        <taxon>Geminicoccales</taxon>
        <taxon>Geminicoccaceae</taxon>
        <taxon>Arboricoccus</taxon>
    </lineage>
</organism>
<dbReference type="Gene3D" id="3.40.50.300">
    <property type="entry name" value="P-loop containing nucleotide triphosphate hydrolases"/>
    <property type="match status" value="1"/>
</dbReference>
<evidence type="ECO:0000313" key="1">
    <source>
        <dbReference type="EMBL" id="SNB66659.1"/>
    </source>
</evidence>
<accession>A0A212R3T1</accession>
<reference evidence="1 2" key="1">
    <citation type="submission" date="2017-06" db="EMBL/GenBank/DDBJ databases">
        <authorList>
            <person name="Kim H.J."/>
            <person name="Triplett B.A."/>
        </authorList>
    </citation>
    <scope>NUCLEOTIDE SEQUENCE [LARGE SCALE GENOMIC DNA]</scope>
    <source>
        <strain evidence="1 2">B29T1</strain>
    </source>
</reference>
<dbReference type="EMBL" id="FYEH01000005">
    <property type="protein sequence ID" value="SNB66659.1"/>
    <property type="molecule type" value="Genomic_DNA"/>
</dbReference>
<dbReference type="AlphaFoldDB" id="A0A212R3T1"/>
<dbReference type="SUPFAM" id="SSF52540">
    <property type="entry name" value="P-loop containing nucleoside triphosphate hydrolases"/>
    <property type="match status" value="1"/>
</dbReference>
<protein>
    <recommendedName>
        <fullName evidence="3">Chromosome partitioning ATPase, Mrp family, contains Fe-S cluster</fullName>
    </recommendedName>
</protein>
<dbReference type="InterPro" id="IPR027417">
    <property type="entry name" value="P-loop_NTPase"/>
</dbReference>
<dbReference type="Proteomes" id="UP000197065">
    <property type="component" value="Unassembled WGS sequence"/>
</dbReference>
<name>A0A212R3T1_9PROT</name>
<keyword evidence="2" id="KW-1185">Reference proteome</keyword>
<proteinExistence type="predicted"/>
<evidence type="ECO:0008006" key="3">
    <source>
        <dbReference type="Google" id="ProtNLM"/>
    </source>
</evidence>